<protein>
    <submittedName>
        <fullName evidence="2">Uncharacterized protein</fullName>
    </submittedName>
</protein>
<evidence type="ECO:0000256" key="1">
    <source>
        <dbReference type="SAM" id="MobiDB-lite"/>
    </source>
</evidence>
<reference evidence="2" key="1">
    <citation type="submission" date="2021-10" db="EMBL/GenBank/DDBJ databases">
        <title>Melipona bicolor Genome sequencing and assembly.</title>
        <authorList>
            <person name="Araujo N.S."/>
            <person name="Arias M.C."/>
        </authorList>
    </citation>
    <scope>NUCLEOTIDE SEQUENCE</scope>
    <source>
        <strain evidence="2">USP_2M_L1-L4_2017</strain>
        <tissue evidence="2">Whole body</tissue>
    </source>
</reference>
<accession>A0AA40FVQ5</accession>
<feature type="region of interest" description="Disordered" evidence="1">
    <location>
        <begin position="1"/>
        <end position="30"/>
    </location>
</feature>
<dbReference type="Proteomes" id="UP001177670">
    <property type="component" value="Unassembled WGS sequence"/>
</dbReference>
<sequence length="121" mass="13784">MKMQEEYLRQFAPPDSESSAQIEGRSSDRQRRVFASADLTRTNHQPTAIVSASNGARHSLGSLAPLHLAIRHRVQRSGFLHSNGSPMEKRPRRFARETGKREPMHEQIDRLNRLSVHLVCC</sequence>
<feature type="region of interest" description="Disordered" evidence="1">
    <location>
        <begin position="77"/>
        <end position="104"/>
    </location>
</feature>
<dbReference type="AlphaFoldDB" id="A0AA40FVQ5"/>
<name>A0AA40FVQ5_9HYME</name>
<feature type="compositionally biased region" description="Basic and acidic residues" evidence="1">
    <location>
        <begin position="94"/>
        <end position="104"/>
    </location>
</feature>
<evidence type="ECO:0000313" key="3">
    <source>
        <dbReference type="Proteomes" id="UP001177670"/>
    </source>
</evidence>
<proteinExistence type="predicted"/>
<organism evidence="2 3">
    <name type="scientific">Melipona bicolor</name>
    <dbReference type="NCBI Taxonomy" id="60889"/>
    <lineage>
        <taxon>Eukaryota</taxon>
        <taxon>Metazoa</taxon>
        <taxon>Ecdysozoa</taxon>
        <taxon>Arthropoda</taxon>
        <taxon>Hexapoda</taxon>
        <taxon>Insecta</taxon>
        <taxon>Pterygota</taxon>
        <taxon>Neoptera</taxon>
        <taxon>Endopterygota</taxon>
        <taxon>Hymenoptera</taxon>
        <taxon>Apocrita</taxon>
        <taxon>Aculeata</taxon>
        <taxon>Apoidea</taxon>
        <taxon>Anthophila</taxon>
        <taxon>Apidae</taxon>
        <taxon>Melipona</taxon>
    </lineage>
</organism>
<evidence type="ECO:0000313" key="2">
    <source>
        <dbReference type="EMBL" id="KAK1126267.1"/>
    </source>
</evidence>
<gene>
    <name evidence="2" type="ORF">K0M31_004898</name>
</gene>
<dbReference type="EMBL" id="JAHYIQ010000014">
    <property type="protein sequence ID" value="KAK1126267.1"/>
    <property type="molecule type" value="Genomic_DNA"/>
</dbReference>
<keyword evidence="3" id="KW-1185">Reference proteome</keyword>
<comment type="caution">
    <text evidence="2">The sequence shown here is derived from an EMBL/GenBank/DDBJ whole genome shotgun (WGS) entry which is preliminary data.</text>
</comment>